<gene>
    <name evidence="2" type="ORF">NM961_02635</name>
</gene>
<dbReference type="Proteomes" id="UP001165498">
    <property type="component" value="Unassembled WGS sequence"/>
</dbReference>
<evidence type="ECO:0000313" key="3">
    <source>
        <dbReference type="Proteomes" id="UP001165498"/>
    </source>
</evidence>
<dbReference type="Gene3D" id="3.40.50.1820">
    <property type="entry name" value="alpha/beta hydrolase"/>
    <property type="match status" value="1"/>
</dbReference>
<sequence>MPHLPTLVELNQSTANLTIFCLHPAGGGLKPYELLAQRLAGSARLYGLEDPLIHAGETFSSLPALAEFHVEVIRAVQPAGPYLLFGSCSGGPIAYETACQLSLDGDAAQVVMFGSHGLVGFDPAEREQYLFLCDYLHRRFEVNLAHLDWSAFEALPLAEVSARIVAELVALGLVSSQTDTAWIRRSLESLCMTRSATRRYRAPKSRVGVDLYKQVRSAAAVALAPREWCDWNSLTSGRLRVFEHAPGLPDDADILAAPHIEATLDQLHRSLLAAAPSAAAALPAESFN</sequence>
<dbReference type="InterPro" id="IPR029058">
    <property type="entry name" value="AB_hydrolase_fold"/>
</dbReference>
<keyword evidence="3" id="KW-1185">Reference proteome</keyword>
<comment type="caution">
    <text evidence="2">The sequence shown here is derived from an EMBL/GenBank/DDBJ whole genome shotgun (WGS) entry which is preliminary data.</text>
</comment>
<accession>A0ABT1QM38</accession>
<feature type="domain" description="Thioesterase" evidence="1">
    <location>
        <begin position="18"/>
        <end position="110"/>
    </location>
</feature>
<reference evidence="2" key="1">
    <citation type="submission" date="2022-07" db="EMBL/GenBank/DDBJ databases">
        <title>Tahibacter sp., a new gammaproteobacterium isolated from the silt sample collected at pig farm.</title>
        <authorList>
            <person name="Chen H."/>
        </authorList>
    </citation>
    <scope>NUCLEOTIDE SEQUENCE</scope>
    <source>
        <strain evidence="2">P2K</strain>
    </source>
</reference>
<dbReference type="RefSeq" id="WP_255910968.1">
    <property type="nucleotide sequence ID" value="NZ_JANFQO010000002.1"/>
</dbReference>
<evidence type="ECO:0000313" key="2">
    <source>
        <dbReference type="EMBL" id="MCQ4163600.1"/>
    </source>
</evidence>
<name>A0ABT1QM38_9GAMM</name>
<organism evidence="2 3">
    <name type="scientific">Tahibacter harae</name>
    <dbReference type="NCBI Taxonomy" id="2963937"/>
    <lineage>
        <taxon>Bacteria</taxon>
        <taxon>Pseudomonadati</taxon>
        <taxon>Pseudomonadota</taxon>
        <taxon>Gammaproteobacteria</taxon>
        <taxon>Lysobacterales</taxon>
        <taxon>Rhodanobacteraceae</taxon>
        <taxon>Tahibacter</taxon>
    </lineage>
</organism>
<dbReference type="Pfam" id="PF00975">
    <property type="entry name" value="Thioesterase"/>
    <property type="match status" value="1"/>
</dbReference>
<dbReference type="InterPro" id="IPR001031">
    <property type="entry name" value="Thioesterase"/>
</dbReference>
<protein>
    <submittedName>
        <fullName evidence="2">Thioesterase domain-containing protein</fullName>
    </submittedName>
</protein>
<proteinExistence type="predicted"/>
<dbReference type="EMBL" id="JANFQO010000002">
    <property type="protein sequence ID" value="MCQ4163600.1"/>
    <property type="molecule type" value="Genomic_DNA"/>
</dbReference>
<evidence type="ECO:0000259" key="1">
    <source>
        <dbReference type="Pfam" id="PF00975"/>
    </source>
</evidence>
<dbReference type="SUPFAM" id="SSF53474">
    <property type="entry name" value="alpha/beta-Hydrolases"/>
    <property type="match status" value="1"/>
</dbReference>